<dbReference type="EMBL" id="JACAZF010000001">
    <property type="protein sequence ID" value="KAF7316169.1"/>
    <property type="molecule type" value="Genomic_DNA"/>
</dbReference>
<feature type="compositionally biased region" description="Low complexity" evidence="1">
    <location>
        <begin position="361"/>
        <end position="374"/>
    </location>
</feature>
<dbReference type="InterPro" id="IPR032675">
    <property type="entry name" value="LRR_dom_sf"/>
</dbReference>
<dbReference type="RefSeq" id="XP_037226192.1">
    <property type="nucleotide sequence ID" value="XM_037358282.1"/>
</dbReference>
<evidence type="ECO:0000256" key="1">
    <source>
        <dbReference type="SAM" id="MobiDB-lite"/>
    </source>
</evidence>
<proteinExistence type="predicted"/>
<feature type="compositionally biased region" description="Low complexity" evidence="1">
    <location>
        <begin position="341"/>
        <end position="353"/>
    </location>
</feature>
<reference evidence="2" key="1">
    <citation type="submission" date="2020-05" db="EMBL/GenBank/DDBJ databases">
        <title>Mycena genomes resolve the evolution of fungal bioluminescence.</title>
        <authorList>
            <person name="Tsai I.J."/>
        </authorList>
    </citation>
    <scope>NUCLEOTIDE SEQUENCE</scope>
    <source>
        <strain evidence="2">171206Taipei</strain>
    </source>
</reference>
<feature type="compositionally biased region" description="Pro residues" evidence="1">
    <location>
        <begin position="375"/>
        <end position="406"/>
    </location>
</feature>
<feature type="region of interest" description="Disordered" evidence="1">
    <location>
        <begin position="322"/>
        <end position="413"/>
    </location>
</feature>
<dbReference type="Proteomes" id="UP000636479">
    <property type="component" value="Unassembled WGS sequence"/>
</dbReference>
<feature type="compositionally biased region" description="Pro residues" evidence="1">
    <location>
        <begin position="322"/>
        <end position="340"/>
    </location>
</feature>
<organism evidence="2 3">
    <name type="scientific">Mycena indigotica</name>
    <dbReference type="NCBI Taxonomy" id="2126181"/>
    <lineage>
        <taxon>Eukaryota</taxon>
        <taxon>Fungi</taxon>
        <taxon>Dikarya</taxon>
        <taxon>Basidiomycota</taxon>
        <taxon>Agaricomycotina</taxon>
        <taxon>Agaricomycetes</taxon>
        <taxon>Agaricomycetidae</taxon>
        <taxon>Agaricales</taxon>
        <taxon>Marasmiineae</taxon>
        <taxon>Mycenaceae</taxon>
        <taxon>Mycena</taxon>
    </lineage>
</organism>
<dbReference type="GeneID" id="59340798"/>
<evidence type="ECO:0000313" key="2">
    <source>
        <dbReference type="EMBL" id="KAF7316169.1"/>
    </source>
</evidence>
<comment type="caution">
    <text evidence="2">The sequence shown here is derived from an EMBL/GenBank/DDBJ whole genome shotgun (WGS) entry which is preliminary data.</text>
</comment>
<dbReference type="AlphaFoldDB" id="A0A8H6WEX7"/>
<evidence type="ECO:0000313" key="3">
    <source>
        <dbReference type="Proteomes" id="UP000636479"/>
    </source>
</evidence>
<protein>
    <submittedName>
        <fullName evidence="2">F-box domain-containing protein</fullName>
    </submittedName>
</protein>
<keyword evidence="3" id="KW-1185">Reference proteome</keyword>
<dbReference type="OrthoDB" id="3063971at2759"/>
<name>A0A8H6WEX7_9AGAR</name>
<dbReference type="Gene3D" id="3.80.10.10">
    <property type="entry name" value="Ribonuclease Inhibitor"/>
    <property type="match status" value="1"/>
</dbReference>
<sequence length="771" mass="84766">MSTFTEHLGTNYTPEDDEIDVIKSYIDRVSPALRNAESEIAEMQKAMDALVAQRDTIRGDIDAHKSLITPIRRLPLDLLERIFIECLPEERNCVMSATEPPLLLGRVCSSWRSLAYETPRLWSRLHVYIPNNNVSFSRFTHVPDSPSPRLKKIQEQRMAVVNWWLSNSGNCPLSISLYLPGGGSIADILDQLREFSMRWEHISIRTNSDVLKCLVTMTREEVPLLRSFAVFERSTARTDDMAAFMQLMQQAGNAPNNAFPMPANPIPNANAALANPNPNANPIPNANAPANPAAAPLFMGMQPQVALGNLMNFHFAIPAPAPAPATNQPNPPALNPPPANQPALNLPIINNVPAPNPPATNQPALGQPALNQPAPNQPAPNQPILNPPTANPPLPNPPIGHHPAPPNLHLGFPQPWNTIFGVPGQPPPGPTEPEPEPPLWETAAILTAPILSSLSLTSAAFNLFELPIQWAQMTELNLEKQGLPGVGSVTSREVVRLLGRCQNLVTLRVTVQDLFVPTAVDIEGRVLQEKLETFHLSYSTGYNGTTPPQRSPFRLIGSHLHLPGLLHFHLDGSSGGIDMTNEFFAQNFLTLAPALKSVHIGVWMFSEAELIGLISNLPPTLRILCFPAGHGPGPFEVGAPIGDGILTALLPIEDVMPLPELHTLEIHARAGFSESFLLQFIEQRLSSLQKVLVHFQRYNPRSWGVNPPQQQPERKKMTSEEAARLKALVKGAEKGLKLDLKYPDKHPRVSMSPWMGLGQDERERDSLFFFD</sequence>
<gene>
    <name evidence="2" type="ORF">MIND_00135100</name>
</gene>
<dbReference type="Gene3D" id="1.20.1280.50">
    <property type="match status" value="1"/>
</dbReference>
<accession>A0A8H6WEX7</accession>